<dbReference type="RefSeq" id="WP_186955184.1">
    <property type="nucleotide sequence ID" value="NZ_JACOFX010000011.1"/>
</dbReference>
<sequence>MTSKDFEELLLPTENQKMQNSKRTLFVIYLAYLAAWLCIAVFSWIHWNELSWWQKSLLVVGEIVFAPDISSLQLAFFRKR</sequence>
<keyword evidence="1" id="KW-0812">Transmembrane</keyword>
<proteinExistence type="predicted"/>
<evidence type="ECO:0000313" key="2">
    <source>
        <dbReference type="EMBL" id="MBC3909664.1"/>
    </source>
</evidence>
<gene>
    <name evidence="2" type="ORF">H8L47_19035</name>
</gene>
<protein>
    <submittedName>
        <fullName evidence="2">Uncharacterized protein</fullName>
    </submittedName>
</protein>
<feature type="transmembrane region" description="Helical" evidence="1">
    <location>
        <begin position="26"/>
        <end position="45"/>
    </location>
</feature>
<dbReference type="Proteomes" id="UP000646911">
    <property type="component" value="Unassembled WGS sequence"/>
</dbReference>
<reference evidence="2 3" key="1">
    <citation type="submission" date="2020-08" db="EMBL/GenBank/DDBJ databases">
        <title>Novel species isolated from subtropical streams in China.</title>
        <authorList>
            <person name="Lu H."/>
        </authorList>
    </citation>
    <scope>NUCLEOTIDE SEQUENCE [LARGE SCALE GENOMIC DNA]</scope>
    <source>
        <strain evidence="2 3">NL8W</strain>
    </source>
</reference>
<keyword evidence="1" id="KW-0472">Membrane</keyword>
<keyword evidence="1" id="KW-1133">Transmembrane helix</keyword>
<organism evidence="2 3">
    <name type="scientific">Undibacterium umbellatum</name>
    <dbReference type="NCBI Taxonomy" id="2762300"/>
    <lineage>
        <taxon>Bacteria</taxon>
        <taxon>Pseudomonadati</taxon>
        <taxon>Pseudomonadota</taxon>
        <taxon>Betaproteobacteria</taxon>
        <taxon>Burkholderiales</taxon>
        <taxon>Oxalobacteraceae</taxon>
        <taxon>Undibacterium</taxon>
    </lineage>
</organism>
<evidence type="ECO:0000313" key="3">
    <source>
        <dbReference type="Proteomes" id="UP000646911"/>
    </source>
</evidence>
<name>A0ABR6ZD38_9BURK</name>
<keyword evidence="3" id="KW-1185">Reference proteome</keyword>
<evidence type="ECO:0000256" key="1">
    <source>
        <dbReference type="SAM" id="Phobius"/>
    </source>
</evidence>
<accession>A0ABR6ZD38</accession>
<comment type="caution">
    <text evidence="2">The sequence shown here is derived from an EMBL/GenBank/DDBJ whole genome shotgun (WGS) entry which is preliminary data.</text>
</comment>
<dbReference type="EMBL" id="JACOFX010000011">
    <property type="protein sequence ID" value="MBC3909664.1"/>
    <property type="molecule type" value="Genomic_DNA"/>
</dbReference>